<feature type="transmembrane region" description="Helical" evidence="2">
    <location>
        <begin position="220"/>
        <end position="247"/>
    </location>
</feature>
<dbReference type="Pfam" id="PF04018">
    <property type="entry name" value="VCA0040-like"/>
    <property type="match status" value="1"/>
</dbReference>
<dbReference type="PANTHER" id="PTHR37308">
    <property type="entry name" value="INTEGRAL MEMBRANE PROTEIN"/>
    <property type="match status" value="1"/>
</dbReference>
<feature type="transmembrane region" description="Helical" evidence="2">
    <location>
        <begin position="254"/>
        <end position="273"/>
    </location>
</feature>
<dbReference type="Pfam" id="PF08501">
    <property type="entry name" value="Shikimate_dh_N"/>
    <property type="match status" value="1"/>
</dbReference>
<dbReference type="CDD" id="cd01065">
    <property type="entry name" value="NAD_bind_Shikimate_DH"/>
    <property type="match status" value="1"/>
</dbReference>
<keyword evidence="5" id="KW-1185">Reference proteome</keyword>
<name>A0A8H2QN03_9FLAO</name>
<keyword evidence="2" id="KW-0812">Transmembrane</keyword>
<dbReference type="GO" id="GO:0004764">
    <property type="term" value="F:shikimate 3-dehydrogenase (NADP+) activity"/>
    <property type="evidence" value="ECO:0007669"/>
    <property type="project" value="InterPro"/>
</dbReference>
<dbReference type="SUPFAM" id="SSF51735">
    <property type="entry name" value="NAD(P)-binding Rossmann-fold domains"/>
    <property type="match status" value="1"/>
</dbReference>
<proteinExistence type="predicted"/>
<evidence type="ECO:0000256" key="1">
    <source>
        <dbReference type="ARBA" id="ARBA00023002"/>
    </source>
</evidence>
<dbReference type="InterPro" id="IPR036291">
    <property type="entry name" value="NAD(P)-bd_dom_sf"/>
</dbReference>
<organism evidence="4 5">
    <name type="scientific">Bizionia saleffrena</name>
    <dbReference type="NCBI Taxonomy" id="291189"/>
    <lineage>
        <taxon>Bacteria</taxon>
        <taxon>Pseudomonadati</taxon>
        <taxon>Bacteroidota</taxon>
        <taxon>Flavobacteriia</taxon>
        <taxon>Flavobacteriales</taxon>
        <taxon>Flavobacteriaceae</taxon>
        <taxon>Bizionia</taxon>
    </lineage>
</organism>
<feature type="transmembrane region" description="Helical" evidence="2">
    <location>
        <begin position="311"/>
        <end position="330"/>
    </location>
</feature>
<dbReference type="SUPFAM" id="SSF53223">
    <property type="entry name" value="Aminoacid dehydrogenase-like, N-terminal domain"/>
    <property type="match status" value="1"/>
</dbReference>
<feature type="transmembrane region" description="Helical" evidence="2">
    <location>
        <begin position="67"/>
        <end position="91"/>
    </location>
</feature>
<comment type="caution">
    <text evidence="4">The sequence shown here is derived from an EMBL/GenBank/DDBJ whole genome shotgun (WGS) entry which is preliminary data.</text>
</comment>
<dbReference type="Gene3D" id="3.40.50.720">
    <property type="entry name" value="NAD(P)-binding Rossmann-like Domain"/>
    <property type="match status" value="1"/>
</dbReference>
<feature type="transmembrane region" description="Helical" evidence="2">
    <location>
        <begin position="132"/>
        <end position="151"/>
    </location>
</feature>
<feature type="domain" description="Shikimate dehydrogenase substrate binding N-terminal" evidence="3">
    <location>
        <begin position="343"/>
        <end position="425"/>
    </location>
</feature>
<feature type="transmembrane region" description="Helical" evidence="2">
    <location>
        <begin position="26"/>
        <end position="46"/>
    </location>
</feature>
<sequence>MENTRTFSDKFFLVLKGLVMGAANKVPGVSGGVVAFVAGFYEEFIYSLQKVNGKAFKLLVSGRFKSFYTYVNGRFLGLLFSGMIISYFSISKLLDYLIKHYELYVWSVFFGMIIASIYSIGKEFKDWKITTYLALCIGTLIGISISFLDPATENDNLLFVFFCGIISVSGMTLPGFSGSFILILLGNYVLLLVDSVNALFDTFYEIFSGDFSFTSNLERIKMLKVLAVFTLGSVVGLVTFSHILNYILKHYKSISLASILGFIVGSLGVVWPWKNTDFKTDDAGVLMQDTNGKHIIENYERYLPALNTESAIAVSYVILGIIIVLALEYYGHKTRQSKRIFGLVGKNIDYSFSRTYFKNKFKVEALRDASYVNFDIATISAFENSVKLTPHLKGLNVTIPYKETIIPYLDALSPDAQRIGAVNTIKIDKSGKYIGHNTDFYGFKKVLQPYLQTAHSKALIFGTGGASKAVAFALEELGISYQLVSRLASNSATLTYKTLSEEDIKSHLILINCTPLGTHPNTDVCPDIPYNSITKTHVLFDLIYNPEKTKFLALGEKQNATIINGLKMLEYQAEKAWEIWNT</sequence>
<keyword evidence="2" id="KW-0472">Membrane</keyword>
<dbReference type="EMBL" id="VSKM01000001">
    <property type="protein sequence ID" value="TYB80239.1"/>
    <property type="molecule type" value="Genomic_DNA"/>
</dbReference>
<dbReference type="AlphaFoldDB" id="A0A8H2QN03"/>
<dbReference type="InterPro" id="IPR013708">
    <property type="entry name" value="Shikimate_DH-bd_N"/>
</dbReference>
<evidence type="ECO:0000313" key="5">
    <source>
        <dbReference type="Proteomes" id="UP000323324"/>
    </source>
</evidence>
<dbReference type="Proteomes" id="UP000323324">
    <property type="component" value="Unassembled WGS sequence"/>
</dbReference>
<keyword evidence="1" id="KW-0560">Oxidoreductase</keyword>
<gene>
    <name evidence="4" type="ORF">ES676_00800</name>
</gene>
<feature type="transmembrane region" description="Helical" evidence="2">
    <location>
        <begin position="103"/>
        <end position="120"/>
    </location>
</feature>
<keyword evidence="2" id="KW-1133">Transmembrane helix</keyword>
<evidence type="ECO:0000313" key="4">
    <source>
        <dbReference type="EMBL" id="TYB80239.1"/>
    </source>
</evidence>
<reference evidence="4 5" key="1">
    <citation type="submission" date="2019-08" db="EMBL/GenBank/DDBJ databases">
        <title>Genomes of Antarctic Bizionia species.</title>
        <authorList>
            <person name="Bowman J.P."/>
        </authorList>
    </citation>
    <scope>NUCLEOTIDE SEQUENCE [LARGE SCALE GENOMIC DNA]</scope>
    <source>
        <strain evidence="4 5">HFD</strain>
    </source>
</reference>
<evidence type="ECO:0000256" key="2">
    <source>
        <dbReference type="SAM" id="Phobius"/>
    </source>
</evidence>
<dbReference type="PANTHER" id="PTHR37308:SF1">
    <property type="entry name" value="POLYPRENYL-PHOSPHATE TRANSPORTER"/>
    <property type="match status" value="1"/>
</dbReference>
<feature type="transmembrane region" description="Helical" evidence="2">
    <location>
        <begin position="157"/>
        <end position="173"/>
    </location>
</feature>
<dbReference type="Gene3D" id="3.40.50.10860">
    <property type="entry name" value="Leucine Dehydrogenase, chain A, domain 1"/>
    <property type="match status" value="1"/>
</dbReference>
<dbReference type="InterPro" id="IPR007163">
    <property type="entry name" value="VCA0040-like"/>
</dbReference>
<dbReference type="InterPro" id="IPR046346">
    <property type="entry name" value="Aminoacid_DH-like_N_sf"/>
</dbReference>
<evidence type="ECO:0000259" key="3">
    <source>
        <dbReference type="Pfam" id="PF08501"/>
    </source>
</evidence>
<protein>
    <submittedName>
        <fullName evidence="4">DUF368 domain-containing protein</fullName>
    </submittedName>
</protein>
<accession>A0A8H2QN03</accession>